<dbReference type="InterPro" id="IPR013022">
    <property type="entry name" value="Xyl_isomerase-like_TIM-brl"/>
</dbReference>
<sequence>MHIAAFPKCFLDAICVDRTMDVFQWIDMADALEVEGLELYEGFFASLDRGYLESIGDALARGNHAMPMLCVSADFTHPDPTYRTRAVEHQLRMMETARFLGGRGTACRILTGQRYPGLSLQEGLERVAECYDRILPVAAELDIVLALENHYKDGYWTWPEFAQKMAVFLKVLASVPESPHFGVQYDPSNAFVAGDDPIELLDAVLPRVVTMHASDRFLAEGATLEDVKAADGSIGYLDALQHGVTGQGLNDYDAIFSRLAQAGFNGWVSIEDGMHGMDEMRRSVDFLRAMRTKHFA</sequence>
<dbReference type="SUPFAM" id="SSF51658">
    <property type="entry name" value="Xylose isomerase-like"/>
    <property type="match status" value="1"/>
</dbReference>
<gene>
    <name evidence="2" type="ORF">F4Y08_16170</name>
</gene>
<dbReference type="InterPro" id="IPR036237">
    <property type="entry name" value="Xyl_isomerase-like_sf"/>
</dbReference>
<evidence type="ECO:0000259" key="1">
    <source>
        <dbReference type="Pfam" id="PF01261"/>
    </source>
</evidence>
<accession>A0A6B1DVG7</accession>
<comment type="caution">
    <text evidence="2">The sequence shown here is derived from an EMBL/GenBank/DDBJ whole genome shotgun (WGS) entry which is preliminary data.</text>
</comment>
<dbReference type="EMBL" id="VXPY01000118">
    <property type="protein sequence ID" value="MYD91840.1"/>
    <property type="molecule type" value="Genomic_DNA"/>
</dbReference>
<dbReference type="InterPro" id="IPR050312">
    <property type="entry name" value="IolE/XylAMocC-like"/>
</dbReference>
<keyword evidence="2" id="KW-0413">Isomerase</keyword>
<dbReference type="Gene3D" id="3.20.20.150">
    <property type="entry name" value="Divalent-metal-dependent TIM barrel enzymes"/>
    <property type="match status" value="1"/>
</dbReference>
<dbReference type="PANTHER" id="PTHR12110">
    <property type="entry name" value="HYDROXYPYRUVATE ISOMERASE"/>
    <property type="match status" value="1"/>
</dbReference>
<dbReference type="Pfam" id="PF01261">
    <property type="entry name" value="AP_endonuc_2"/>
    <property type="match status" value="1"/>
</dbReference>
<feature type="domain" description="Xylose isomerase-like TIM barrel" evidence="1">
    <location>
        <begin position="29"/>
        <end position="289"/>
    </location>
</feature>
<dbReference type="AlphaFoldDB" id="A0A6B1DVG7"/>
<reference evidence="2" key="1">
    <citation type="submission" date="2019-09" db="EMBL/GenBank/DDBJ databases">
        <title>Characterisation of the sponge microbiome using genome-centric metagenomics.</title>
        <authorList>
            <person name="Engelberts J.P."/>
            <person name="Robbins S.J."/>
            <person name="De Goeij J.M."/>
            <person name="Aranda M."/>
            <person name="Bell S.C."/>
            <person name="Webster N.S."/>
        </authorList>
    </citation>
    <scope>NUCLEOTIDE SEQUENCE</scope>
    <source>
        <strain evidence="2">SB0662_bin_9</strain>
    </source>
</reference>
<protein>
    <submittedName>
        <fullName evidence="2">Sugar phosphate isomerase/epimerase</fullName>
    </submittedName>
</protein>
<dbReference type="GO" id="GO:0016853">
    <property type="term" value="F:isomerase activity"/>
    <property type="evidence" value="ECO:0007669"/>
    <property type="project" value="UniProtKB-KW"/>
</dbReference>
<organism evidence="2">
    <name type="scientific">Caldilineaceae bacterium SB0662_bin_9</name>
    <dbReference type="NCBI Taxonomy" id="2605258"/>
    <lineage>
        <taxon>Bacteria</taxon>
        <taxon>Bacillati</taxon>
        <taxon>Chloroflexota</taxon>
        <taxon>Caldilineae</taxon>
        <taxon>Caldilineales</taxon>
        <taxon>Caldilineaceae</taxon>
    </lineage>
</organism>
<evidence type="ECO:0000313" key="2">
    <source>
        <dbReference type="EMBL" id="MYD91840.1"/>
    </source>
</evidence>
<proteinExistence type="predicted"/>
<dbReference type="PANTHER" id="PTHR12110:SF41">
    <property type="entry name" value="INOSOSE DEHYDRATASE"/>
    <property type="match status" value="1"/>
</dbReference>
<name>A0A6B1DVG7_9CHLR</name>